<evidence type="ECO:0000313" key="3">
    <source>
        <dbReference type="EMBL" id="GGW49480.1"/>
    </source>
</evidence>
<sequence length="1137" mass="126355">MKQIEKALKIFTFLFSSVILFQCKKEETSLFKQIHSDQTNISFINEVIETDELNIMQYQYLYNGGGVGIGDFNQDGLADIYVTGNTVENKLYINKGNFIFEDVTAVAGVGGRRGWKTGTSIADVNGDGLLDIYVCYSGLGTNDLRANQLFINKGNNNDGVPVFIDEAVEYGLDAEGSFSTQAVFFDYDLDGDLDMFLLNHANSYYSPFFNSTKLRNTRHPFFGNSLYRNDDNNFVEVSESAGIYGGGLNFGLGVAISDFNQDGFPDIYVSNDYEEQDFLYLNNGDGTFVDATKMAFGHISKFSMGNDAADINNDGLVDLITMDMLPEDNYRQKLLKGPDEYVRYQIAVDSGYHKQQMRNMLQLNQGIDQNGVPRFSEIGQLAGISNTDWSWASLIADFDNDGLKDIFVTNGYLRDYTNMDFLNFEANQAVQNARAHGVELLSDKGKNKYAKAIYELVNKIPSTKIPNYIFKNQDNYTFKDVTNKWGLSMPTVSTGAAYVDLDNDGDLDLVISNTNSPIGVFKNTVDQEENNFVRIKLRGSAKNSFAIGAKVWLYTDSLVQFLENYTARGYQSSVDPILNFGIGKSNKANLKIQWPDGSVTVEENIKLNTLLEYDQTTSTAIKQSKDDSSRNNIFEDSTQLYGLNFVHKENNYVDFNVDRLALKQSSRSGPKMSVADVNGDGIDDVFIGGAYGQMDQLFLSKPDGSYIPSNDECWKISKDFETTASVFFDADGDGDKDLYVVSGGSEIPLGSPYLRDRLYINDGKGNFYAAQENALPQAFSNGSVVAAGDYDGDGKIDLFVGGGSVPGNYPNNAPGGILRNETDKLTGEVKFSLATNEINPELRRPGLITDAIWADINNDSLLDLILVGEWMPIRVFINEKGKLVEKTNELGLSKTNGLWQSIEVADMDGDGDLDIIVGNMGLNLPFQVSEEEPLEAYIGDFGEHGTLASIYSSYVQGKRYPIASLSEMHDAFPRLRKKFLKHSHYASATLEDVFSPDQLNKSTHLRVNQLESVYLENLNSSFNIHLLPMKAQFSSTQGIIAKDFTGDDIKDILLVGNFYPFRVQHGPIDAGKGLLLEGDGKGDFNVFERDEFGVWIEGDVRDLKLMNGYNTTHIIISKNNDSIQSFKVAIPNKVYSD</sequence>
<gene>
    <name evidence="3" type="ORF">GCM10007383_36730</name>
</gene>
<keyword evidence="1" id="KW-0732">Signal</keyword>
<proteinExistence type="predicted"/>
<dbReference type="InterPro" id="IPR027039">
    <property type="entry name" value="Crtac1"/>
</dbReference>
<name>A0A918J5M0_9FLAO</name>
<feature type="domain" description="ASPIC/UnbV" evidence="2">
    <location>
        <begin position="546"/>
        <end position="611"/>
    </location>
</feature>
<dbReference type="RefSeq" id="WP_051315735.1">
    <property type="nucleotide sequence ID" value="NZ_BMWP01000040.1"/>
</dbReference>
<dbReference type="AlphaFoldDB" id="A0A918J5M0"/>
<reference evidence="3" key="1">
    <citation type="journal article" date="2014" name="Int. J. Syst. Evol. Microbiol.">
        <title>Complete genome sequence of Corynebacterium casei LMG S-19264T (=DSM 44701T), isolated from a smear-ripened cheese.</title>
        <authorList>
            <consortium name="US DOE Joint Genome Institute (JGI-PGF)"/>
            <person name="Walter F."/>
            <person name="Albersmeier A."/>
            <person name="Kalinowski J."/>
            <person name="Ruckert C."/>
        </authorList>
    </citation>
    <scope>NUCLEOTIDE SEQUENCE</scope>
    <source>
        <strain evidence="3">KCTC 12113</strain>
    </source>
</reference>
<accession>A0A918J5M0</accession>
<dbReference type="Pfam" id="PF07593">
    <property type="entry name" value="UnbV_ASPIC"/>
    <property type="match status" value="1"/>
</dbReference>
<evidence type="ECO:0000313" key="4">
    <source>
        <dbReference type="Proteomes" id="UP000634668"/>
    </source>
</evidence>
<protein>
    <recommendedName>
        <fullName evidence="2">ASPIC/UnbV domain-containing protein</fullName>
    </recommendedName>
</protein>
<dbReference type="SUPFAM" id="SSF69318">
    <property type="entry name" value="Integrin alpha N-terminal domain"/>
    <property type="match status" value="2"/>
</dbReference>
<evidence type="ECO:0000256" key="1">
    <source>
        <dbReference type="ARBA" id="ARBA00022729"/>
    </source>
</evidence>
<dbReference type="PANTHER" id="PTHR16026">
    <property type="entry name" value="CARTILAGE ACIDIC PROTEIN 1"/>
    <property type="match status" value="1"/>
</dbReference>
<keyword evidence="4" id="KW-1185">Reference proteome</keyword>
<dbReference type="Pfam" id="PF13517">
    <property type="entry name" value="FG-GAP_3"/>
    <property type="match status" value="5"/>
</dbReference>
<dbReference type="PANTHER" id="PTHR16026:SF0">
    <property type="entry name" value="CARTILAGE ACIDIC PROTEIN 1"/>
    <property type="match status" value="1"/>
</dbReference>
<dbReference type="InterPro" id="IPR028994">
    <property type="entry name" value="Integrin_alpha_N"/>
</dbReference>
<dbReference type="InterPro" id="IPR013517">
    <property type="entry name" value="FG-GAP"/>
</dbReference>
<reference evidence="3" key="2">
    <citation type="submission" date="2020-09" db="EMBL/GenBank/DDBJ databases">
        <authorList>
            <person name="Sun Q."/>
            <person name="Kim S."/>
        </authorList>
    </citation>
    <scope>NUCLEOTIDE SEQUENCE</scope>
    <source>
        <strain evidence="3">KCTC 12113</strain>
    </source>
</reference>
<dbReference type="Gene3D" id="2.130.10.130">
    <property type="entry name" value="Integrin alpha, N-terminal"/>
    <property type="match status" value="3"/>
</dbReference>
<dbReference type="EMBL" id="BMWP01000040">
    <property type="protein sequence ID" value="GGW49480.1"/>
    <property type="molecule type" value="Genomic_DNA"/>
</dbReference>
<evidence type="ECO:0000259" key="2">
    <source>
        <dbReference type="Pfam" id="PF07593"/>
    </source>
</evidence>
<comment type="caution">
    <text evidence="3">The sequence shown here is derived from an EMBL/GenBank/DDBJ whole genome shotgun (WGS) entry which is preliminary data.</text>
</comment>
<dbReference type="InterPro" id="IPR011519">
    <property type="entry name" value="UnbV_ASPIC"/>
</dbReference>
<organism evidence="3 4">
    <name type="scientific">Arenibacter certesii</name>
    <dbReference type="NCBI Taxonomy" id="228955"/>
    <lineage>
        <taxon>Bacteria</taxon>
        <taxon>Pseudomonadati</taxon>
        <taxon>Bacteroidota</taxon>
        <taxon>Flavobacteriia</taxon>
        <taxon>Flavobacteriales</taxon>
        <taxon>Flavobacteriaceae</taxon>
        <taxon>Arenibacter</taxon>
    </lineage>
</organism>
<dbReference type="Proteomes" id="UP000634668">
    <property type="component" value="Unassembled WGS sequence"/>
</dbReference>